<dbReference type="SUPFAM" id="SSF75217">
    <property type="entry name" value="alpha/beta knot"/>
    <property type="match status" value="1"/>
</dbReference>
<comment type="caution">
    <text evidence="10">The sequence shown here is derived from an EMBL/GenBank/DDBJ whole genome shotgun (WGS) entry which is preliminary data.</text>
</comment>
<evidence type="ECO:0000256" key="5">
    <source>
        <dbReference type="ARBA" id="ARBA00022679"/>
    </source>
</evidence>
<evidence type="ECO:0000256" key="4">
    <source>
        <dbReference type="ARBA" id="ARBA00022603"/>
    </source>
</evidence>
<dbReference type="InterPro" id="IPR029028">
    <property type="entry name" value="Alpha/beta_knot_MTases"/>
</dbReference>
<name>A0A8T3A6V5_DENNO</name>
<gene>
    <name evidence="10" type="ORF">KFK09_026119</name>
</gene>
<dbReference type="PANTHER" id="PTHR12636:SF5">
    <property type="entry name" value="RIBOSOMAL RNA SMALL SUBUNIT METHYLTRANSFERASE NEP1"/>
    <property type="match status" value="1"/>
</dbReference>
<evidence type="ECO:0000256" key="7">
    <source>
        <dbReference type="ARBA" id="ARBA00022730"/>
    </source>
</evidence>
<dbReference type="GO" id="GO:0019843">
    <property type="term" value="F:rRNA binding"/>
    <property type="evidence" value="ECO:0007669"/>
    <property type="project" value="UniProtKB-KW"/>
</dbReference>
<dbReference type="InterPro" id="IPR005304">
    <property type="entry name" value="Rbsml_bgen_MeTrfase_EMG1/NEP1"/>
</dbReference>
<dbReference type="GO" id="GO:0032040">
    <property type="term" value="C:small-subunit processome"/>
    <property type="evidence" value="ECO:0007669"/>
    <property type="project" value="TreeGrafter"/>
</dbReference>
<keyword evidence="4" id="KW-0489">Methyltransferase</keyword>
<feature type="region of interest" description="Disordered" evidence="9">
    <location>
        <begin position="1"/>
        <end position="52"/>
    </location>
</feature>
<evidence type="ECO:0000256" key="2">
    <source>
        <dbReference type="ARBA" id="ARBA00022517"/>
    </source>
</evidence>
<evidence type="ECO:0000256" key="8">
    <source>
        <dbReference type="ARBA" id="ARBA00022884"/>
    </source>
</evidence>
<dbReference type="AlphaFoldDB" id="A0A8T3A6V5"/>
<keyword evidence="5" id="KW-0808">Transferase</keyword>
<comment type="similarity">
    <text evidence="1">Belongs to the class IV-like SAM-binding methyltransferase superfamily. RNA methyltransferase NEP1 family.</text>
</comment>
<dbReference type="Proteomes" id="UP000829196">
    <property type="component" value="Unassembled WGS sequence"/>
</dbReference>
<evidence type="ECO:0000313" key="10">
    <source>
        <dbReference type="EMBL" id="KAI0491858.1"/>
    </source>
</evidence>
<evidence type="ECO:0000256" key="3">
    <source>
        <dbReference type="ARBA" id="ARBA00022552"/>
    </source>
</evidence>
<dbReference type="Gene3D" id="3.40.1280.10">
    <property type="match status" value="1"/>
</dbReference>
<keyword evidence="8" id="KW-0694">RNA-binding</keyword>
<dbReference type="Pfam" id="PF03587">
    <property type="entry name" value="EMG1"/>
    <property type="match status" value="1"/>
</dbReference>
<proteinExistence type="inferred from homology"/>
<keyword evidence="7" id="KW-0699">rRNA-binding</keyword>
<evidence type="ECO:0000256" key="6">
    <source>
        <dbReference type="ARBA" id="ARBA00022691"/>
    </source>
</evidence>
<evidence type="ECO:0000256" key="1">
    <source>
        <dbReference type="ARBA" id="ARBA00008115"/>
    </source>
</evidence>
<dbReference type="EMBL" id="JAGYWB010000018">
    <property type="protein sequence ID" value="KAI0491858.1"/>
    <property type="molecule type" value="Genomic_DNA"/>
</dbReference>
<keyword evidence="2" id="KW-0690">Ribosome biogenesis</keyword>
<evidence type="ECO:0000313" key="11">
    <source>
        <dbReference type="Proteomes" id="UP000829196"/>
    </source>
</evidence>
<sequence>MRAGPSARGRYRQARGRLSGRAGDLGWRAGGARSGQGQPRQERRQPGQMRATHVRVEERWRRCFSPVCGSIGDALKERGRQGCIPWQLDGKQQAYNSLLFFGFLRANKKNSSEGKKDTFLFFSLPQCECGFSPFSIAGNRIGKGGILVMLLLRSFVEHLKFVDKLPYSCLDELGVFSAVYIDSIPHVSFFQKHVLLNSDEHANLLKKQSKDPSDYCPDIVHQALLAILDSLLTKASRLLALYVRSTHGMHSSKSNHMFAAVVRKVKNYCCRQKCEASPLIKNPVTDHLPAFVAAASDNVNLVFMVGATAHGVIDKGFIDDFISDTSVSQFTRVLDKFQITHSVQLAGAEMEDTISQLHLDYYENLKASTSMLGSKPREAVCIASCKHVPAQVGPAGSVREEPTLPRLVWLAPTYQYRLPKEPPCPQGGRKGTVACFAHKVLRFDVNLLKFPPLNPPLAFTLDASFRLPGAGPLGGKTAWAPMLGGKPREAVCTASCKHVPHLGRLGRFGRNRPSPGWCGLHRPIK</sequence>
<evidence type="ECO:0000256" key="9">
    <source>
        <dbReference type="SAM" id="MobiDB-lite"/>
    </source>
</evidence>
<dbReference type="InterPro" id="IPR029026">
    <property type="entry name" value="tRNA_m1G_MTases_N"/>
</dbReference>
<organism evidence="10 11">
    <name type="scientific">Dendrobium nobile</name>
    <name type="common">Orchid</name>
    <dbReference type="NCBI Taxonomy" id="94219"/>
    <lineage>
        <taxon>Eukaryota</taxon>
        <taxon>Viridiplantae</taxon>
        <taxon>Streptophyta</taxon>
        <taxon>Embryophyta</taxon>
        <taxon>Tracheophyta</taxon>
        <taxon>Spermatophyta</taxon>
        <taxon>Magnoliopsida</taxon>
        <taxon>Liliopsida</taxon>
        <taxon>Asparagales</taxon>
        <taxon>Orchidaceae</taxon>
        <taxon>Epidendroideae</taxon>
        <taxon>Malaxideae</taxon>
        <taxon>Dendrobiinae</taxon>
        <taxon>Dendrobium</taxon>
    </lineage>
</organism>
<reference evidence="10" key="1">
    <citation type="journal article" date="2022" name="Front. Genet.">
        <title>Chromosome-Scale Assembly of the Dendrobium nobile Genome Provides Insights Into the Molecular Mechanism of the Biosynthesis of the Medicinal Active Ingredient of Dendrobium.</title>
        <authorList>
            <person name="Xu Q."/>
            <person name="Niu S.-C."/>
            <person name="Li K.-L."/>
            <person name="Zheng P.-J."/>
            <person name="Zhang X.-J."/>
            <person name="Jia Y."/>
            <person name="Liu Y."/>
            <person name="Niu Y.-X."/>
            <person name="Yu L.-H."/>
            <person name="Chen D.-F."/>
            <person name="Zhang G.-Q."/>
        </authorList>
    </citation>
    <scope>NUCLEOTIDE SEQUENCE</scope>
    <source>
        <tissue evidence="10">Leaf</tissue>
    </source>
</reference>
<dbReference type="PANTHER" id="PTHR12636">
    <property type="entry name" value="NEP1/MRA1"/>
    <property type="match status" value="1"/>
</dbReference>
<dbReference type="GO" id="GO:0070037">
    <property type="term" value="F:rRNA (pseudouridine) methyltransferase activity"/>
    <property type="evidence" value="ECO:0007669"/>
    <property type="project" value="InterPro"/>
</dbReference>
<accession>A0A8T3A6V5</accession>
<keyword evidence="11" id="KW-1185">Reference proteome</keyword>
<protein>
    <submittedName>
        <fullName evidence="10">Uncharacterized protein</fullName>
    </submittedName>
</protein>
<dbReference type="GO" id="GO:0070475">
    <property type="term" value="P:rRNA base methylation"/>
    <property type="evidence" value="ECO:0007669"/>
    <property type="project" value="InterPro"/>
</dbReference>
<dbReference type="OrthoDB" id="269804at2759"/>
<keyword evidence="3" id="KW-0698">rRNA processing</keyword>
<keyword evidence="6" id="KW-0949">S-adenosyl-L-methionine</keyword>